<gene>
    <name evidence="24" type="ORF">PYW07_009332</name>
</gene>
<accession>A0AAD7YCB6</accession>
<feature type="transmembrane region" description="Helical" evidence="22">
    <location>
        <begin position="604"/>
        <end position="625"/>
    </location>
</feature>
<dbReference type="GO" id="GO:0005886">
    <property type="term" value="C:plasma membrane"/>
    <property type="evidence" value="ECO:0007669"/>
    <property type="project" value="UniProtKB-SubCell"/>
</dbReference>
<keyword evidence="6 22" id="KW-0812">Transmembrane</keyword>
<comment type="similarity">
    <text evidence="2">Belongs to the ATP-dependent AMP-binding enzyme family.</text>
</comment>
<dbReference type="Gene3D" id="3.40.50.12780">
    <property type="entry name" value="N-terminal domain of ligase-like"/>
    <property type="match status" value="1"/>
</dbReference>
<feature type="transmembrane region" description="Helical" evidence="22">
    <location>
        <begin position="580"/>
        <end position="598"/>
    </location>
</feature>
<dbReference type="Gene3D" id="1.20.1250.20">
    <property type="entry name" value="MFS general substrate transporter like domains"/>
    <property type="match status" value="1"/>
</dbReference>
<keyword evidence="3" id="KW-0813">Transport</keyword>
<comment type="function">
    <text evidence="19">Acyl-CoA synthetase required for both the import of long chain fatty acids (LCFAs) (C14-C18) and the activation very long chain fatty acids (VLCFAs) (C20-C26) by esterification of the fatty acids into metabolically active CoA-thioesters for subsequent degradation or incorporation into phospholipids. The transport and fatty acyl-CoA synthetase activities are genetically separable and are thus independent activities. Esterifies VLCFAs in the peroxisome matrix. The VLCFAs are actively transported into peroxisomes by a PXA1-PXA2 heterodimeric transporter in the peroxisomal membrane.</text>
</comment>
<dbReference type="Gene3D" id="3.30.300.30">
    <property type="match status" value="1"/>
</dbReference>
<feature type="transmembrane region" description="Helical" evidence="22">
    <location>
        <begin position="784"/>
        <end position="810"/>
    </location>
</feature>
<dbReference type="PROSITE" id="PS00455">
    <property type="entry name" value="AMP_BINDING"/>
    <property type="match status" value="1"/>
</dbReference>
<keyword evidence="25" id="KW-1185">Reference proteome</keyword>
<evidence type="ECO:0000256" key="5">
    <source>
        <dbReference type="ARBA" id="ARBA00022598"/>
    </source>
</evidence>
<evidence type="ECO:0000256" key="18">
    <source>
        <dbReference type="ARBA" id="ARBA00048666"/>
    </source>
</evidence>
<feature type="transmembrane region" description="Helical" evidence="22">
    <location>
        <begin position="720"/>
        <end position="744"/>
    </location>
</feature>
<evidence type="ECO:0000256" key="15">
    <source>
        <dbReference type="ARBA" id="ARBA00036527"/>
    </source>
</evidence>
<dbReference type="PROSITE" id="PS50850">
    <property type="entry name" value="MFS"/>
    <property type="match status" value="1"/>
</dbReference>
<keyword evidence="9" id="KW-0067">ATP-binding</keyword>
<feature type="transmembrane region" description="Helical" evidence="22">
    <location>
        <begin position="523"/>
        <end position="540"/>
    </location>
</feature>
<proteinExistence type="inferred from homology"/>
<dbReference type="FunFam" id="3.30.300.30:FF:000002">
    <property type="entry name" value="Long-chain fatty acid transport protein 1"/>
    <property type="match status" value="1"/>
</dbReference>
<dbReference type="NCBIfam" id="NF006134">
    <property type="entry name" value="PRK08279.1"/>
    <property type="match status" value="1"/>
</dbReference>
<evidence type="ECO:0000256" key="6">
    <source>
        <dbReference type="ARBA" id="ARBA00022692"/>
    </source>
</evidence>
<dbReference type="InterPro" id="IPR036259">
    <property type="entry name" value="MFS_trans_sf"/>
</dbReference>
<feature type="transmembrane region" description="Helical" evidence="22">
    <location>
        <begin position="753"/>
        <end position="772"/>
    </location>
</feature>
<dbReference type="Pfam" id="PF14529">
    <property type="entry name" value="Exo_endo_phos_2"/>
    <property type="match status" value="1"/>
</dbReference>
<keyword evidence="11" id="KW-0445">Lipid transport</keyword>
<dbReference type="Gene3D" id="3.60.10.10">
    <property type="entry name" value="Endonuclease/exonuclease/phosphatase"/>
    <property type="match status" value="1"/>
</dbReference>
<keyword evidence="4" id="KW-1003">Cell membrane</keyword>
<keyword evidence="7" id="KW-0547">Nucleotide-binding</keyword>
<evidence type="ECO:0000256" key="12">
    <source>
        <dbReference type="ARBA" id="ARBA00023136"/>
    </source>
</evidence>
<evidence type="ECO:0000313" key="24">
    <source>
        <dbReference type="EMBL" id="KAJ8709966.1"/>
    </source>
</evidence>
<dbReference type="GO" id="GO:0005324">
    <property type="term" value="F:long-chain fatty acid transmembrane transporter activity"/>
    <property type="evidence" value="ECO:0007669"/>
    <property type="project" value="TreeGrafter"/>
</dbReference>
<dbReference type="Proteomes" id="UP001231518">
    <property type="component" value="Chromosome 23"/>
</dbReference>
<reference evidence="24" key="1">
    <citation type="submission" date="2023-03" db="EMBL/GenBank/DDBJ databases">
        <title>Chromosome-level genomes of two armyworms, Mythimna separata and Mythimna loreyi, provide insights into the biosynthesis and reception of sex pheromones.</title>
        <authorList>
            <person name="Zhao H."/>
        </authorList>
    </citation>
    <scope>NUCLEOTIDE SEQUENCE</scope>
    <source>
        <strain evidence="24">BeijingLab</strain>
        <tissue evidence="24">Pupa</tissue>
    </source>
</reference>
<dbReference type="PANTHER" id="PTHR43107:SF15">
    <property type="entry name" value="FATTY ACID TRANSPORT PROTEIN 3, ISOFORM A"/>
    <property type="match status" value="1"/>
</dbReference>
<protein>
    <recommendedName>
        <fullName evidence="20">Very long-chain fatty acid transport protein</fullName>
        <ecNumber evidence="14">6.2.1.3</ecNumber>
    </recommendedName>
    <alternativeName>
        <fullName evidence="16">Long-chain-fatty-acid--CoA ligase</fullName>
    </alternativeName>
    <alternativeName>
        <fullName evidence="21">Very-long-chain acyl-CoA synthetase</fullName>
    </alternativeName>
</protein>
<feature type="transmembrane region" description="Helical" evidence="22">
    <location>
        <begin position="822"/>
        <end position="841"/>
    </location>
</feature>
<keyword evidence="10 22" id="KW-1133">Transmembrane helix</keyword>
<evidence type="ECO:0000256" key="4">
    <source>
        <dbReference type="ARBA" id="ARBA00022475"/>
    </source>
</evidence>
<dbReference type="SUPFAM" id="SSF56219">
    <property type="entry name" value="DNase I-like"/>
    <property type="match status" value="1"/>
</dbReference>
<evidence type="ECO:0000256" key="19">
    <source>
        <dbReference type="ARBA" id="ARBA00060276"/>
    </source>
</evidence>
<evidence type="ECO:0000256" key="20">
    <source>
        <dbReference type="ARBA" id="ARBA00068795"/>
    </source>
</evidence>
<dbReference type="InterPro" id="IPR042099">
    <property type="entry name" value="ANL_N_sf"/>
</dbReference>
<evidence type="ECO:0000256" key="2">
    <source>
        <dbReference type="ARBA" id="ARBA00006432"/>
    </source>
</evidence>
<dbReference type="PANTHER" id="PTHR43107">
    <property type="entry name" value="LONG-CHAIN FATTY ACID TRANSPORT PROTEIN"/>
    <property type="match status" value="1"/>
</dbReference>
<evidence type="ECO:0000256" key="16">
    <source>
        <dbReference type="ARBA" id="ARBA00041297"/>
    </source>
</evidence>
<dbReference type="InterPro" id="IPR020845">
    <property type="entry name" value="AMP-binding_CS"/>
</dbReference>
<evidence type="ECO:0000256" key="10">
    <source>
        <dbReference type="ARBA" id="ARBA00022989"/>
    </source>
</evidence>
<evidence type="ECO:0000256" key="13">
    <source>
        <dbReference type="ARBA" id="ARBA00023140"/>
    </source>
</evidence>
<feature type="domain" description="Major facilitator superfamily (MFS) profile" evidence="23">
    <location>
        <begin position="457"/>
        <end position="896"/>
    </location>
</feature>
<sequence>MKRNKKSFAKQRLHSLSHKVHLTNIRGLHSNIVAVHHHLETEKPALLFLSETQIRCPSDVSYLLYPGFTLEHNFKPRAGVCMYARDDICYRRLRNLEDSRFSTLWALVDTGLDKIIYACVYRSHSGDQETTGLTQHLSEAAEAAQQRYPSAQLVLLGDFNAHHQEWLFPFQCTDHAGREMRKLALTLNLTQLVQGATRVPDVDSHTPNCLDLLLTTDPDRYSVSISAPLGSSDHCLVKSVSVYSPPDPSPRGTRRMWRYRSADWDGMRSFFACYPWQPTCFSSEDASSCADAVTDVLRQGMEYYIPFSDVSVSGGARPWFSAECGRANALKRAAYRAWVDSRTRNSLDVSEKKKAFNRAAKSCKKVMQRARFDHISRIGNKLASYPAGSKAFWSLAKSVESNFCRPSLPPLLRPDGSLAHTAEEKANLFASLFAESSRLDSGDASPPAAPDGGETICCSCTNMGIMMAWPSSTIILFKSANTTLHRPMGPTDVSLFGSLPAIGSLIANPVAGVVLNRLGRKRTVLLTSLIFVIAWSIIALTRQVEVILTAMLIGGFGFAVFLETTIYISEICQDSIRGTMTSGPMLFYGFGILVSYFLGGLLTYYQMVYACLSLSVVGVLLLSVLKESPYTFMAQGREEDAVKSVAFYRSKKITSKEVQDELNKLRRIFVPSHSAEENSPSTQREFFVVMILKVAYVFQGLPVVMVYAEPLFAEAIPPDVISPNLCSILMGVVMIVSGSISAFLTDVVGRRPLLIYSSIIAGFCCIVLGTQIQMEWGPKWTIPMFIYLFTIFYTFGAGTVPVVVLAEVFLPEVKSIMSMLAVEWAWILNFLILFVFNFLFITSSDKQLCTTTNESTRMTEKSGVRFEEAEKCKGIILTSIAATCAALGWLTRGSPTTMGAVALIGTFFMTGDRYQWLYIWKKTHYRDFLGLRVLLYTIFRITMWERQGKTVVTRWAEVVRMDPDKKCFVMEDRAISFREGDELSNRISWYFKRQGYKPGEVIALFMETQPEYVFLWLGLAKIRVTTALVNTNLRGGQLIHCIRVAGCKAVVFGDEMRDAIKEIQPEIPDIPLFQYNSPDRESAPVLQDTVPLTAELCEMSYEAVVDCGEAKPRDTLLYIYTSGTTGFPKAAIITNIRYLLIPLGVQSSAQLKPADVVYDPLPLHHTAGGVLGAGLAIVTGCTVVLRKRFSASNYWSDAAKYGCTATQYIGEICRYLLAVPPGPYDRAHKVNVIFGNGLRPQIWPEFVERFGIKRVMEFYGATEGNSNLVNLDSKVGAIGFLSRIFSTIYPLSLVRCDEITGEILRDASGKCITCGPHEPGLLLGKIDPKKAILTFAGYADKTASEKKMVRNVRVEGDCYFNTGDVLVMDHYGYFYFKDRTGDTFRWRGENVSTAEVEGVISTLIGLKDAVVYGVKIPNIEGKAGMVAIADPGKNLDLASLAKGLRSSLPVFARPLFLRVLPESPLTATFKLKKKELMEQGFDVEIISDPLYFLDQKTGEYIPLTQKVFDDIMQGFIRL</sequence>
<feature type="transmembrane region" description="Helical" evidence="22">
    <location>
        <begin position="686"/>
        <end position="708"/>
    </location>
</feature>
<dbReference type="InterPro" id="IPR005135">
    <property type="entry name" value="Endo/exonuclease/phosphatase"/>
</dbReference>
<comment type="catalytic activity">
    <reaction evidence="18">
        <text>tetracosanoate + ATP + CoA = tetracosanoyl-CoA + AMP + diphosphate</text>
        <dbReference type="Rhea" id="RHEA:33639"/>
        <dbReference type="ChEBI" id="CHEBI:30616"/>
        <dbReference type="ChEBI" id="CHEBI:31014"/>
        <dbReference type="ChEBI" id="CHEBI:33019"/>
        <dbReference type="ChEBI" id="CHEBI:57287"/>
        <dbReference type="ChEBI" id="CHEBI:65052"/>
        <dbReference type="ChEBI" id="CHEBI:456215"/>
    </reaction>
    <physiologicalReaction direction="left-to-right" evidence="18">
        <dbReference type="Rhea" id="RHEA:33640"/>
    </physiologicalReaction>
</comment>
<evidence type="ECO:0000256" key="3">
    <source>
        <dbReference type="ARBA" id="ARBA00022448"/>
    </source>
</evidence>
<dbReference type="GO" id="GO:0005778">
    <property type="term" value="C:peroxisomal membrane"/>
    <property type="evidence" value="ECO:0007669"/>
    <property type="project" value="UniProtKB-SubCell"/>
</dbReference>
<evidence type="ECO:0000256" key="22">
    <source>
        <dbReference type="SAM" id="Phobius"/>
    </source>
</evidence>
<evidence type="ECO:0000256" key="9">
    <source>
        <dbReference type="ARBA" id="ARBA00022840"/>
    </source>
</evidence>
<dbReference type="InterPro" id="IPR045851">
    <property type="entry name" value="AMP-bd_C_sf"/>
</dbReference>
<keyword evidence="12 22" id="KW-0472">Membrane</keyword>
<evidence type="ECO:0000256" key="8">
    <source>
        <dbReference type="ARBA" id="ARBA00022832"/>
    </source>
</evidence>
<keyword evidence="13" id="KW-0576">Peroxisome</keyword>
<dbReference type="InterPro" id="IPR000873">
    <property type="entry name" value="AMP-dep_synth/lig_dom"/>
</dbReference>
<dbReference type="GO" id="GO:0005789">
    <property type="term" value="C:endoplasmic reticulum membrane"/>
    <property type="evidence" value="ECO:0007669"/>
    <property type="project" value="TreeGrafter"/>
</dbReference>
<evidence type="ECO:0000259" key="23">
    <source>
        <dbReference type="PROSITE" id="PS50850"/>
    </source>
</evidence>
<comment type="catalytic activity">
    <reaction evidence="15">
        <text>a very long-chain fatty acid + ATP + CoA = a very long-chain fatty acyl-CoA + AMP + diphosphate</text>
        <dbReference type="Rhea" id="RHEA:54536"/>
        <dbReference type="ChEBI" id="CHEBI:30616"/>
        <dbReference type="ChEBI" id="CHEBI:33019"/>
        <dbReference type="ChEBI" id="CHEBI:57287"/>
        <dbReference type="ChEBI" id="CHEBI:58950"/>
        <dbReference type="ChEBI" id="CHEBI:138261"/>
        <dbReference type="ChEBI" id="CHEBI:456215"/>
    </reaction>
    <physiologicalReaction direction="left-to-right" evidence="15">
        <dbReference type="Rhea" id="RHEA:54537"/>
    </physiologicalReaction>
</comment>
<dbReference type="FunFam" id="3.40.50.12780:FF:000019">
    <property type="entry name" value="Long-chain fatty acid transporter"/>
    <property type="match status" value="1"/>
</dbReference>
<dbReference type="SUPFAM" id="SSF56801">
    <property type="entry name" value="Acetyl-CoA synthetase-like"/>
    <property type="match status" value="1"/>
</dbReference>
<evidence type="ECO:0000256" key="14">
    <source>
        <dbReference type="ARBA" id="ARBA00026121"/>
    </source>
</evidence>
<evidence type="ECO:0000256" key="17">
    <source>
        <dbReference type="ARBA" id="ARBA00046271"/>
    </source>
</evidence>
<dbReference type="InterPro" id="IPR005828">
    <property type="entry name" value="MFS_sugar_transport-like"/>
</dbReference>
<dbReference type="GO" id="GO:0044539">
    <property type="term" value="P:long-chain fatty acid import into cell"/>
    <property type="evidence" value="ECO:0007669"/>
    <property type="project" value="TreeGrafter"/>
</dbReference>
<dbReference type="InterPro" id="IPR020846">
    <property type="entry name" value="MFS_dom"/>
</dbReference>
<dbReference type="Pfam" id="PF00501">
    <property type="entry name" value="AMP-binding"/>
    <property type="match status" value="1"/>
</dbReference>
<evidence type="ECO:0000313" key="25">
    <source>
        <dbReference type="Proteomes" id="UP001231518"/>
    </source>
</evidence>
<evidence type="ECO:0000256" key="11">
    <source>
        <dbReference type="ARBA" id="ARBA00023055"/>
    </source>
</evidence>
<dbReference type="InterPro" id="IPR036691">
    <property type="entry name" value="Endo/exonu/phosph_ase_sf"/>
</dbReference>
<feature type="transmembrane region" description="Helical" evidence="22">
    <location>
        <begin position="546"/>
        <end position="568"/>
    </location>
</feature>
<keyword evidence="5" id="KW-0436">Ligase</keyword>
<dbReference type="SUPFAM" id="SSF103473">
    <property type="entry name" value="MFS general substrate transporter"/>
    <property type="match status" value="1"/>
</dbReference>
<dbReference type="GO" id="GO:0004467">
    <property type="term" value="F:long-chain fatty acid-CoA ligase activity"/>
    <property type="evidence" value="ECO:0007669"/>
    <property type="project" value="UniProtKB-EC"/>
</dbReference>
<dbReference type="GO" id="GO:0005524">
    <property type="term" value="F:ATP binding"/>
    <property type="evidence" value="ECO:0007669"/>
    <property type="project" value="UniProtKB-KW"/>
</dbReference>
<evidence type="ECO:0000256" key="21">
    <source>
        <dbReference type="ARBA" id="ARBA00078285"/>
    </source>
</evidence>
<organism evidence="24 25">
    <name type="scientific">Mythimna separata</name>
    <name type="common">Oriental armyworm</name>
    <name type="synonym">Pseudaletia separata</name>
    <dbReference type="NCBI Taxonomy" id="271217"/>
    <lineage>
        <taxon>Eukaryota</taxon>
        <taxon>Metazoa</taxon>
        <taxon>Ecdysozoa</taxon>
        <taxon>Arthropoda</taxon>
        <taxon>Hexapoda</taxon>
        <taxon>Insecta</taxon>
        <taxon>Pterygota</taxon>
        <taxon>Neoptera</taxon>
        <taxon>Endopterygota</taxon>
        <taxon>Lepidoptera</taxon>
        <taxon>Glossata</taxon>
        <taxon>Ditrysia</taxon>
        <taxon>Noctuoidea</taxon>
        <taxon>Noctuidae</taxon>
        <taxon>Noctuinae</taxon>
        <taxon>Hadenini</taxon>
        <taxon>Mythimna</taxon>
    </lineage>
</organism>
<dbReference type="Pfam" id="PF00083">
    <property type="entry name" value="Sugar_tr"/>
    <property type="match status" value="1"/>
</dbReference>
<comment type="caution">
    <text evidence="24">The sequence shown here is derived from an EMBL/GenBank/DDBJ whole genome shotgun (WGS) entry which is preliminary data.</text>
</comment>
<keyword evidence="8" id="KW-0443">Lipid metabolism</keyword>
<keyword evidence="8" id="KW-0276">Fatty acid metabolism</keyword>
<name>A0AAD7YCB6_MYTSE</name>
<dbReference type="EMBL" id="JARGEI010000023">
    <property type="protein sequence ID" value="KAJ8709966.1"/>
    <property type="molecule type" value="Genomic_DNA"/>
</dbReference>
<evidence type="ECO:0000256" key="7">
    <source>
        <dbReference type="ARBA" id="ARBA00022741"/>
    </source>
</evidence>
<dbReference type="EC" id="6.2.1.3" evidence="14"/>
<evidence type="ECO:0000256" key="1">
    <source>
        <dbReference type="ARBA" id="ARBA00004651"/>
    </source>
</evidence>
<comment type="subcellular location">
    <subcellularLocation>
        <location evidence="1">Cell membrane</location>
        <topology evidence="1">Multi-pass membrane protein</topology>
    </subcellularLocation>
    <subcellularLocation>
        <location evidence="17">Peroxisome membrane</location>
    </subcellularLocation>
</comment>